<keyword evidence="1" id="KW-0812">Transmembrane</keyword>
<gene>
    <name evidence="2" type="ORF">METZ01_LOCUS89173</name>
</gene>
<evidence type="ECO:0000256" key="1">
    <source>
        <dbReference type="SAM" id="Phobius"/>
    </source>
</evidence>
<keyword evidence="1" id="KW-1133">Transmembrane helix</keyword>
<keyword evidence="1" id="KW-0472">Membrane</keyword>
<name>A0A381V7H5_9ZZZZ</name>
<protein>
    <submittedName>
        <fullName evidence="2">Uncharacterized protein</fullName>
    </submittedName>
</protein>
<reference evidence="2" key="1">
    <citation type="submission" date="2018-05" db="EMBL/GenBank/DDBJ databases">
        <authorList>
            <person name="Lanie J.A."/>
            <person name="Ng W.-L."/>
            <person name="Kazmierczak K.M."/>
            <person name="Andrzejewski T.M."/>
            <person name="Davidsen T.M."/>
            <person name="Wayne K.J."/>
            <person name="Tettelin H."/>
            <person name="Glass J.I."/>
            <person name="Rusch D."/>
            <person name="Podicherti R."/>
            <person name="Tsui H.-C.T."/>
            <person name="Winkler M.E."/>
        </authorList>
    </citation>
    <scope>NUCLEOTIDE SEQUENCE</scope>
</reference>
<evidence type="ECO:0000313" key="2">
    <source>
        <dbReference type="EMBL" id="SVA36319.1"/>
    </source>
</evidence>
<proteinExistence type="predicted"/>
<sequence>MSDMNRNRKLLLTSLALGLISLTVALLGGIHLQHLINDGGGRHLGETVVLIVLALGLFAGSVWACQRDRKTG</sequence>
<organism evidence="2">
    <name type="scientific">marine metagenome</name>
    <dbReference type="NCBI Taxonomy" id="408172"/>
    <lineage>
        <taxon>unclassified sequences</taxon>
        <taxon>metagenomes</taxon>
        <taxon>ecological metagenomes</taxon>
    </lineage>
</organism>
<dbReference type="AlphaFoldDB" id="A0A381V7H5"/>
<dbReference type="EMBL" id="UINC01008061">
    <property type="protein sequence ID" value="SVA36319.1"/>
    <property type="molecule type" value="Genomic_DNA"/>
</dbReference>
<feature type="transmembrane region" description="Helical" evidence="1">
    <location>
        <begin position="48"/>
        <end position="65"/>
    </location>
</feature>
<accession>A0A381V7H5</accession>